<dbReference type="AlphaFoldDB" id="A0A9X2KJS8"/>
<evidence type="ECO:0000313" key="1">
    <source>
        <dbReference type="EMBL" id="MCP3056967.1"/>
    </source>
</evidence>
<name>A0A9X2KJS8_9HYPH</name>
<sequence>MLDINKPTKTTQRSVVVQGALDLDQPMLGPVENWGDAHRQYRAGLFFKGQMAQEVKLFDSLNPFPGDRAEQRNHFGRWPVAAVRSANPTPCHRGESRHSFSHLAISTARWRERDIYRCFVIAWGRVDQADHLGTFGARFAPRCQSVQESWSR</sequence>
<keyword evidence="2" id="KW-1185">Reference proteome</keyword>
<proteinExistence type="predicted"/>
<gene>
    <name evidence="1" type="ORF">MJ956_17720</name>
</gene>
<reference evidence="1" key="1">
    <citation type="submission" date="2022-03" db="EMBL/GenBank/DDBJ databases">
        <title>Aurantimonas Liuensis sp. Nov., isolated from the hadal seawater of the Mariana Trench.</title>
        <authorList>
            <person name="Liu R."/>
        </authorList>
    </citation>
    <scope>NUCLEOTIDE SEQUENCE</scope>
    <source>
        <strain evidence="1">LRZ36</strain>
    </source>
</reference>
<organism evidence="1 2">
    <name type="scientific">Aurantimonas marianensis</name>
    <dbReference type="NCBI Taxonomy" id="2920428"/>
    <lineage>
        <taxon>Bacteria</taxon>
        <taxon>Pseudomonadati</taxon>
        <taxon>Pseudomonadota</taxon>
        <taxon>Alphaproteobacteria</taxon>
        <taxon>Hyphomicrobiales</taxon>
        <taxon>Aurantimonadaceae</taxon>
        <taxon>Aurantimonas</taxon>
    </lineage>
</organism>
<evidence type="ECO:0000313" key="2">
    <source>
        <dbReference type="Proteomes" id="UP001155220"/>
    </source>
</evidence>
<protein>
    <submittedName>
        <fullName evidence="1">Uncharacterized protein</fullName>
    </submittedName>
</protein>
<dbReference type="Proteomes" id="UP001155220">
    <property type="component" value="Unassembled WGS sequence"/>
</dbReference>
<dbReference type="EMBL" id="JALHBS010000116">
    <property type="protein sequence ID" value="MCP3056967.1"/>
    <property type="molecule type" value="Genomic_DNA"/>
</dbReference>
<dbReference type="RefSeq" id="WP_253965768.1">
    <property type="nucleotide sequence ID" value="NZ_JALHBS010000116.1"/>
</dbReference>
<accession>A0A9X2KJS8</accession>
<comment type="caution">
    <text evidence="1">The sequence shown here is derived from an EMBL/GenBank/DDBJ whole genome shotgun (WGS) entry which is preliminary data.</text>
</comment>